<name>A0A8H8DKU7_9FUNG</name>
<comment type="caution">
    <text evidence="2">The sequence shown here is derived from an EMBL/GenBank/DDBJ whole genome shotgun (WGS) entry which is preliminary data.</text>
</comment>
<organism evidence="2 3">
    <name type="scientific">Olpidium bornovanus</name>
    <dbReference type="NCBI Taxonomy" id="278681"/>
    <lineage>
        <taxon>Eukaryota</taxon>
        <taxon>Fungi</taxon>
        <taxon>Fungi incertae sedis</taxon>
        <taxon>Olpidiomycota</taxon>
        <taxon>Olpidiomycotina</taxon>
        <taxon>Olpidiomycetes</taxon>
        <taxon>Olpidiales</taxon>
        <taxon>Olpidiaceae</taxon>
        <taxon>Olpidium</taxon>
    </lineage>
</organism>
<gene>
    <name evidence="2" type="ORF">BJ554DRAFT_5681</name>
</gene>
<keyword evidence="1" id="KW-1133">Transmembrane helix</keyword>
<protein>
    <submittedName>
        <fullName evidence="2">Uncharacterized protein</fullName>
    </submittedName>
</protein>
<evidence type="ECO:0000313" key="3">
    <source>
        <dbReference type="Proteomes" id="UP000673691"/>
    </source>
</evidence>
<keyword evidence="3" id="KW-1185">Reference proteome</keyword>
<keyword evidence="1" id="KW-0472">Membrane</keyword>
<dbReference type="EMBL" id="JAEFCI010002735">
    <property type="protein sequence ID" value="KAG5462035.1"/>
    <property type="molecule type" value="Genomic_DNA"/>
</dbReference>
<dbReference type="AlphaFoldDB" id="A0A8H8DKU7"/>
<reference evidence="2 3" key="1">
    <citation type="journal article" name="Sci. Rep.">
        <title>Genome-scale phylogenetic analyses confirm Olpidium as the closest living zoosporic fungus to the non-flagellated, terrestrial fungi.</title>
        <authorList>
            <person name="Chang Y."/>
            <person name="Rochon D."/>
            <person name="Sekimoto S."/>
            <person name="Wang Y."/>
            <person name="Chovatia M."/>
            <person name="Sandor L."/>
            <person name="Salamov A."/>
            <person name="Grigoriev I.V."/>
            <person name="Stajich J.E."/>
            <person name="Spatafora J.W."/>
        </authorList>
    </citation>
    <scope>NUCLEOTIDE SEQUENCE [LARGE SCALE GENOMIC DNA]</scope>
    <source>
        <strain evidence="2">S191</strain>
    </source>
</reference>
<feature type="transmembrane region" description="Helical" evidence="1">
    <location>
        <begin position="6"/>
        <end position="28"/>
    </location>
</feature>
<accession>A0A8H8DKU7</accession>
<evidence type="ECO:0000313" key="2">
    <source>
        <dbReference type="EMBL" id="KAG5462035.1"/>
    </source>
</evidence>
<sequence>MVDVALILFTTLFGLLLLIASTYFMVYFAHPDDKWIAWFPKVVVVRFFSSFFFFPPA</sequence>
<proteinExistence type="predicted"/>
<dbReference type="Proteomes" id="UP000673691">
    <property type="component" value="Unassembled WGS sequence"/>
</dbReference>
<keyword evidence="1" id="KW-0812">Transmembrane</keyword>
<evidence type="ECO:0000256" key="1">
    <source>
        <dbReference type="SAM" id="Phobius"/>
    </source>
</evidence>